<comment type="subcellular location">
    <subcellularLocation>
        <location evidence="1">Membrane</location>
        <topology evidence="1">Multi-pass membrane protein</topology>
    </subcellularLocation>
</comment>
<evidence type="ECO:0000256" key="4">
    <source>
        <dbReference type="ARBA" id="ARBA00023136"/>
    </source>
</evidence>
<evidence type="ECO:0000256" key="5">
    <source>
        <dbReference type="SAM" id="Phobius"/>
    </source>
</evidence>
<keyword evidence="2 5" id="KW-0812">Transmembrane</keyword>
<dbReference type="RefSeq" id="WP_109792294.1">
    <property type="nucleotide sequence ID" value="NZ_PHIG01000039.1"/>
</dbReference>
<evidence type="ECO:0000256" key="1">
    <source>
        <dbReference type="ARBA" id="ARBA00004141"/>
    </source>
</evidence>
<name>A0A2M9FZ59_9PROT</name>
<dbReference type="Pfam" id="PF05154">
    <property type="entry name" value="TM2"/>
    <property type="match status" value="1"/>
</dbReference>
<protein>
    <submittedName>
        <fullName evidence="7">TM2 domain-containing protein</fullName>
    </submittedName>
</protein>
<comment type="caution">
    <text evidence="7">The sequence shown here is derived from an EMBL/GenBank/DDBJ whole genome shotgun (WGS) entry which is preliminary data.</text>
</comment>
<evidence type="ECO:0000256" key="2">
    <source>
        <dbReference type="ARBA" id="ARBA00022692"/>
    </source>
</evidence>
<dbReference type="PANTHER" id="PTHR21016">
    <property type="entry name" value="BETA-AMYLOID BINDING PROTEIN-RELATED"/>
    <property type="match status" value="1"/>
</dbReference>
<evidence type="ECO:0000259" key="6">
    <source>
        <dbReference type="Pfam" id="PF05154"/>
    </source>
</evidence>
<dbReference type="OrthoDB" id="2004788at2"/>
<proteinExistence type="predicted"/>
<keyword evidence="3 5" id="KW-1133">Transmembrane helix</keyword>
<accession>A0A2M9FZ59</accession>
<dbReference type="Proteomes" id="UP000229498">
    <property type="component" value="Unassembled WGS sequence"/>
</dbReference>
<sequence>MPTDARFPDPKDETASARYQANVKSIVITYLLWFFLGWLALHRFYLGRWVSGLIMLLMWAAGSGLAFILIGYFLLIPWAVWWFLDLFLIPGMVRAENNAVVDRIERGY</sequence>
<evidence type="ECO:0000313" key="7">
    <source>
        <dbReference type="EMBL" id="PJK28745.1"/>
    </source>
</evidence>
<feature type="transmembrane region" description="Helical" evidence="5">
    <location>
        <begin position="53"/>
        <end position="84"/>
    </location>
</feature>
<dbReference type="GO" id="GO:0016020">
    <property type="term" value="C:membrane"/>
    <property type="evidence" value="ECO:0007669"/>
    <property type="project" value="UniProtKB-SubCell"/>
</dbReference>
<evidence type="ECO:0000313" key="8">
    <source>
        <dbReference type="Proteomes" id="UP000229498"/>
    </source>
</evidence>
<keyword evidence="8" id="KW-1185">Reference proteome</keyword>
<dbReference type="InterPro" id="IPR007829">
    <property type="entry name" value="TM2"/>
</dbReference>
<gene>
    <name evidence="7" type="ORF">CVT23_15535</name>
</gene>
<dbReference type="InterPro" id="IPR050932">
    <property type="entry name" value="TM2D1-3-like"/>
</dbReference>
<feature type="domain" description="TM2" evidence="6">
    <location>
        <begin position="23"/>
        <end position="72"/>
    </location>
</feature>
<feature type="transmembrane region" description="Helical" evidence="5">
    <location>
        <begin position="21"/>
        <end position="41"/>
    </location>
</feature>
<evidence type="ECO:0000256" key="3">
    <source>
        <dbReference type="ARBA" id="ARBA00022989"/>
    </source>
</evidence>
<dbReference type="AlphaFoldDB" id="A0A2M9FZ59"/>
<organism evidence="7 8">
    <name type="scientific">Minwuia thermotolerans</name>
    <dbReference type="NCBI Taxonomy" id="2056226"/>
    <lineage>
        <taxon>Bacteria</taxon>
        <taxon>Pseudomonadati</taxon>
        <taxon>Pseudomonadota</taxon>
        <taxon>Alphaproteobacteria</taxon>
        <taxon>Minwuiales</taxon>
        <taxon>Minwuiaceae</taxon>
        <taxon>Minwuia</taxon>
    </lineage>
</organism>
<dbReference type="EMBL" id="PHIG01000039">
    <property type="protein sequence ID" value="PJK28745.1"/>
    <property type="molecule type" value="Genomic_DNA"/>
</dbReference>
<reference evidence="7 8" key="1">
    <citation type="submission" date="2017-11" db="EMBL/GenBank/DDBJ databases">
        <title>Draft genome sequence of Rhizobiales bacterium SY3-13.</title>
        <authorList>
            <person name="Sun C."/>
        </authorList>
    </citation>
    <scope>NUCLEOTIDE SEQUENCE [LARGE SCALE GENOMIC DNA]</scope>
    <source>
        <strain evidence="7 8">SY3-13</strain>
    </source>
</reference>
<keyword evidence="4 5" id="KW-0472">Membrane</keyword>
<dbReference type="PANTHER" id="PTHR21016:SF25">
    <property type="entry name" value="TM2 DOMAIN-CONTAINING PROTEIN DDB_G0277895-RELATED"/>
    <property type="match status" value="1"/>
</dbReference>